<dbReference type="PRINTS" id="PR00463">
    <property type="entry name" value="EP450I"/>
</dbReference>
<dbReference type="PROSITE" id="PS00086">
    <property type="entry name" value="CYTOCHROME_P450"/>
    <property type="match status" value="1"/>
</dbReference>
<dbReference type="SUPFAM" id="SSF48264">
    <property type="entry name" value="Cytochrome P450"/>
    <property type="match status" value="1"/>
</dbReference>
<evidence type="ECO:0000256" key="6">
    <source>
        <dbReference type="ARBA" id="ARBA00023002"/>
    </source>
</evidence>
<keyword evidence="6 10" id="KW-0560">Oxidoreductase</keyword>
<keyword evidence="13" id="KW-1185">Reference proteome</keyword>
<keyword evidence="5 9" id="KW-0479">Metal-binding</keyword>
<dbReference type="PANTHER" id="PTHR46300:SF7">
    <property type="entry name" value="P450, PUTATIVE (EUROFUNG)-RELATED"/>
    <property type="match status" value="1"/>
</dbReference>
<protein>
    <submittedName>
        <fullName evidence="12">Cytochrome P450</fullName>
    </submittedName>
</protein>
<gene>
    <name evidence="12" type="ORF">P691DRAFT_758225</name>
</gene>
<evidence type="ECO:0000313" key="13">
    <source>
        <dbReference type="Proteomes" id="UP000807342"/>
    </source>
</evidence>
<evidence type="ECO:0000256" key="3">
    <source>
        <dbReference type="ARBA" id="ARBA00010617"/>
    </source>
</evidence>
<dbReference type="InterPro" id="IPR036396">
    <property type="entry name" value="Cyt_P450_sf"/>
</dbReference>
<dbReference type="Pfam" id="PF00067">
    <property type="entry name" value="p450"/>
    <property type="match status" value="1"/>
</dbReference>
<evidence type="ECO:0000256" key="1">
    <source>
        <dbReference type="ARBA" id="ARBA00001971"/>
    </source>
</evidence>
<dbReference type="Gene3D" id="1.10.630.10">
    <property type="entry name" value="Cytochrome P450"/>
    <property type="match status" value="1"/>
</dbReference>
<keyword evidence="8 10" id="KW-0503">Monooxygenase</keyword>
<name>A0A9P6C614_9AGAR</name>
<evidence type="ECO:0000256" key="7">
    <source>
        <dbReference type="ARBA" id="ARBA00023004"/>
    </source>
</evidence>
<dbReference type="GO" id="GO:0004497">
    <property type="term" value="F:monooxygenase activity"/>
    <property type="evidence" value="ECO:0007669"/>
    <property type="project" value="UniProtKB-KW"/>
</dbReference>
<accession>A0A9P6C614</accession>
<evidence type="ECO:0000256" key="5">
    <source>
        <dbReference type="ARBA" id="ARBA00022723"/>
    </source>
</evidence>
<proteinExistence type="inferred from homology"/>
<dbReference type="InterPro" id="IPR002401">
    <property type="entry name" value="Cyt_P450_E_grp-I"/>
</dbReference>
<dbReference type="InterPro" id="IPR017972">
    <property type="entry name" value="Cyt_P450_CS"/>
</dbReference>
<dbReference type="EMBL" id="MU151106">
    <property type="protein sequence ID" value="KAF9450385.1"/>
    <property type="molecule type" value="Genomic_DNA"/>
</dbReference>
<dbReference type="InterPro" id="IPR001128">
    <property type="entry name" value="Cyt_P450"/>
</dbReference>
<evidence type="ECO:0000256" key="4">
    <source>
        <dbReference type="ARBA" id="ARBA00022617"/>
    </source>
</evidence>
<keyword evidence="11" id="KW-1133">Transmembrane helix</keyword>
<evidence type="ECO:0000256" key="8">
    <source>
        <dbReference type="ARBA" id="ARBA00023033"/>
    </source>
</evidence>
<evidence type="ECO:0000256" key="9">
    <source>
        <dbReference type="PIRSR" id="PIRSR602401-1"/>
    </source>
</evidence>
<keyword evidence="4 9" id="KW-0349">Heme</keyword>
<dbReference type="OrthoDB" id="2789670at2759"/>
<feature type="binding site" description="axial binding residue" evidence="9">
    <location>
        <position position="446"/>
    </location>
    <ligand>
        <name>heme</name>
        <dbReference type="ChEBI" id="CHEBI:30413"/>
    </ligand>
    <ligandPart>
        <name>Fe</name>
        <dbReference type="ChEBI" id="CHEBI:18248"/>
    </ligandPart>
</feature>
<feature type="transmembrane region" description="Helical" evidence="11">
    <location>
        <begin position="6"/>
        <end position="25"/>
    </location>
</feature>
<dbReference type="GO" id="GO:0020037">
    <property type="term" value="F:heme binding"/>
    <property type="evidence" value="ECO:0007669"/>
    <property type="project" value="InterPro"/>
</dbReference>
<comment type="similarity">
    <text evidence="3 10">Belongs to the cytochrome P450 family.</text>
</comment>
<dbReference type="AlphaFoldDB" id="A0A9P6C614"/>
<keyword evidence="11" id="KW-0472">Membrane</keyword>
<dbReference type="Proteomes" id="UP000807342">
    <property type="component" value="Unassembled WGS sequence"/>
</dbReference>
<evidence type="ECO:0000313" key="12">
    <source>
        <dbReference type="EMBL" id="KAF9450385.1"/>
    </source>
</evidence>
<organism evidence="12 13">
    <name type="scientific">Macrolepiota fuliginosa MF-IS2</name>
    <dbReference type="NCBI Taxonomy" id="1400762"/>
    <lineage>
        <taxon>Eukaryota</taxon>
        <taxon>Fungi</taxon>
        <taxon>Dikarya</taxon>
        <taxon>Basidiomycota</taxon>
        <taxon>Agaricomycotina</taxon>
        <taxon>Agaricomycetes</taxon>
        <taxon>Agaricomycetidae</taxon>
        <taxon>Agaricales</taxon>
        <taxon>Agaricineae</taxon>
        <taxon>Agaricaceae</taxon>
        <taxon>Macrolepiota</taxon>
    </lineage>
</organism>
<sequence>MDIPSNSTILCAGGLILLWWLYGLVKDRQNNPNRLPLPPGPKGYPIIGSLFDFPIQKSWLVYDKWFKIYGDMIYFEVLGQPFLVLGSVKRTYDLFERRSSNYSDRPRLPMVNEMMRWEYILTFLPYGGWWRRQRRVFHDYFHPNIVHNYHNIQLNTTRAFLRRLLKSPDDFVLHIRHAFASTIIKVAYGITIEEENDPLATNAEISLEGLTEAGNPGSFLVDLFPIIKYVPDWFPGAGWKRKAARWRHFNKLLREGGWGQVKDRMKAGTAEPCIATAIIGKTLDEGTPDSAEEELVGRDVCVVALLGGADTTVSTVQSFFMAMCLYPEAQKKAQAELDNVLGGRLPEFNDRPNLPYINAMVKESMRWQLVLPLGVAHMCTNEDEYDGYYIPKGTIVIGNGWTILHDPEVFENPHTYNPDRYLKDGKIDPTVRDPSVASFGFGRRICPGRFLSDNSLFSIIAHVLAVYDIRPGLDKDGKEIEVKPEMTSGLLSYPERFACRITPRTKNAEDLINNSGLLMD</sequence>
<evidence type="ECO:0000256" key="10">
    <source>
        <dbReference type="RuleBase" id="RU000461"/>
    </source>
</evidence>
<keyword evidence="7 9" id="KW-0408">Iron</keyword>
<dbReference type="CDD" id="cd11065">
    <property type="entry name" value="CYP64-like"/>
    <property type="match status" value="1"/>
</dbReference>
<comment type="caution">
    <text evidence="12">The sequence shown here is derived from an EMBL/GenBank/DDBJ whole genome shotgun (WGS) entry which is preliminary data.</text>
</comment>
<dbReference type="InterPro" id="IPR050364">
    <property type="entry name" value="Cytochrome_P450_fung"/>
</dbReference>
<evidence type="ECO:0000256" key="2">
    <source>
        <dbReference type="ARBA" id="ARBA00005179"/>
    </source>
</evidence>
<dbReference type="GO" id="GO:0005506">
    <property type="term" value="F:iron ion binding"/>
    <property type="evidence" value="ECO:0007669"/>
    <property type="project" value="InterPro"/>
</dbReference>
<evidence type="ECO:0000256" key="11">
    <source>
        <dbReference type="SAM" id="Phobius"/>
    </source>
</evidence>
<comment type="pathway">
    <text evidence="2">Secondary metabolite biosynthesis.</text>
</comment>
<comment type="cofactor">
    <cofactor evidence="1 9">
        <name>heme</name>
        <dbReference type="ChEBI" id="CHEBI:30413"/>
    </cofactor>
</comment>
<reference evidence="12" key="1">
    <citation type="submission" date="2020-11" db="EMBL/GenBank/DDBJ databases">
        <authorList>
            <consortium name="DOE Joint Genome Institute"/>
            <person name="Ahrendt S."/>
            <person name="Riley R."/>
            <person name="Andreopoulos W."/>
            <person name="Labutti K."/>
            <person name="Pangilinan J."/>
            <person name="Ruiz-Duenas F.J."/>
            <person name="Barrasa J.M."/>
            <person name="Sanchez-Garcia M."/>
            <person name="Camarero S."/>
            <person name="Miyauchi S."/>
            <person name="Serrano A."/>
            <person name="Linde D."/>
            <person name="Babiker R."/>
            <person name="Drula E."/>
            <person name="Ayuso-Fernandez I."/>
            <person name="Pacheco R."/>
            <person name="Padilla G."/>
            <person name="Ferreira P."/>
            <person name="Barriuso J."/>
            <person name="Kellner H."/>
            <person name="Castanera R."/>
            <person name="Alfaro M."/>
            <person name="Ramirez L."/>
            <person name="Pisabarro A.G."/>
            <person name="Kuo A."/>
            <person name="Tritt A."/>
            <person name="Lipzen A."/>
            <person name="He G."/>
            <person name="Yan M."/>
            <person name="Ng V."/>
            <person name="Cullen D."/>
            <person name="Martin F."/>
            <person name="Rosso M.-N."/>
            <person name="Henrissat B."/>
            <person name="Hibbett D."/>
            <person name="Martinez A.T."/>
            <person name="Grigoriev I.V."/>
        </authorList>
    </citation>
    <scope>NUCLEOTIDE SEQUENCE</scope>
    <source>
        <strain evidence="12">MF-IS2</strain>
    </source>
</reference>
<keyword evidence="11" id="KW-0812">Transmembrane</keyword>
<dbReference type="GO" id="GO:0016705">
    <property type="term" value="F:oxidoreductase activity, acting on paired donors, with incorporation or reduction of molecular oxygen"/>
    <property type="evidence" value="ECO:0007669"/>
    <property type="project" value="InterPro"/>
</dbReference>
<dbReference type="PANTHER" id="PTHR46300">
    <property type="entry name" value="P450, PUTATIVE (EUROFUNG)-RELATED-RELATED"/>
    <property type="match status" value="1"/>
</dbReference>